<gene>
    <name evidence="3" type="ORF">FHG85_09845</name>
</gene>
<organism evidence="3 4">
    <name type="scientific">Tenuifilum thalassicum</name>
    <dbReference type="NCBI Taxonomy" id="2590900"/>
    <lineage>
        <taxon>Bacteria</taxon>
        <taxon>Pseudomonadati</taxon>
        <taxon>Bacteroidota</taxon>
        <taxon>Bacteroidia</taxon>
        <taxon>Bacteroidales</taxon>
        <taxon>Tenuifilaceae</taxon>
        <taxon>Tenuifilum</taxon>
    </lineage>
</organism>
<dbReference type="InterPro" id="IPR021255">
    <property type="entry name" value="DUF2807"/>
</dbReference>
<dbReference type="KEGG" id="ttz:FHG85_09845"/>
<feature type="chain" id="PRO_5029791016" description="Putative auto-transporter adhesin head GIN domain-containing protein" evidence="1">
    <location>
        <begin position="22"/>
        <end position="242"/>
    </location>
</feature>
<protein>
    <recommendedName>
        <fullName evidence="2">Putative auto-transporter adhesin head GIN domain-containing protein</fullName>
    </recommendedName>
</protein>
<dbReference type="Gene3D" id="2.160.20.120">
    <property type="match status" value="1"/>
</dbReference>
<sequence length="242" mass="27514">MRNRSLAILLVLVLLSQSCEWLSDSIAGDVTTRKVNLLTHYDSFDIKGSFNVTLYPDTVGYALIRCPENVQPDVKLYFEDDKLLLRENVNGRWLKGYPVIDIEVHLSQIPTIDIRQPCKFRIPVKFKSSKFYFIDWGNYTDCYANVEVDYIRIDASGESFGKYIVEGSAVSCDLNVRGGAIFNLKNTTLRRCVVNHECVEDVYLNVENRLEANIYSSGNIILHGNPEVTLNRIGTGNVIFED</sequence>
<evidence type="ECO:0000313" key="3">
    <source>
        <dbReference type="EMBL" id="QKG80558.1"/>
    </source>
</evidence>
<evidence type="ECO:0000259" key="2">
    <source>
        <dbReference type="Pfam" id="PF10988"/>
    </source>
</evidence>
<dbReference type="PROSITE" id="PS51257">
    <property type="entry name" value="PROKAR_LIPOPROTEIN"/>
    <property type="match status" value="1"/>
</dbReference>
<name>A0A7D4BFB8_9BACT</name>
<keyword evidence="4" id="KW-1185">Reference proteome</keyword>
<proteinExistence type="predicted"/>
<dbReference type="EMBL" id="CP041345">
    <property type="protein sequence ID" value="QKG80558.1"/>
    <property type="molecule type" value="Genomic_DNA"/>
</dbReference>
<evidence type="ECO:0000256" key="1">
    <source>
        <dbReference type="SAM" id="SignalP"/>
    </source>
</evidence>
<keyword evidence="1" id="KW-0732">Signal</keyword>
<accession>A0A7D4BFB8</accession>
<feature type="signal peptide" evidence="1">
    <location>
        <begin position="1"/>
        <end position="21"/>
    </location>
</feature>
<evidence type="ECO:0000313" key="4">
    <source>
        <dbReference type="Proteomes" id="UP000500961"/>
    </source>
</evidence>
<dbReference type="Pfam" id="PF10988">
    <property type="entry name" value="DUF2807"/>
    <property type="match status" value="1"/>
</dbReference>
<dbReference type="RefSeq" id="WP_173075394.1">
    <property type="nucleotide sequence ID" value="NZ_CP041345.1"/>
</dbReference>
<feature type="domain" description="Putative auto-transporter adhesin head GIN" evidence="2">
    <location>
        <begin position="41"/>
        <end position="226"/>
    </location>
</feature>
<reference evidence="3 4" key="1">
    <citation type="submission" date="2019-07" db="EMBL/GenBank/DDBJ databases">
        <title>Thalassofilum flectens gen. nov., sp. nov., a novel moderate thermophilic anaerobe from a shallow sea hot spring in Kunashir Island (Russia), representing a new family in the order Bacteroidales, and proposal of Thalassofilacea fam. nov.</title>
        <authorList>
            <person name="Kochetkova T.V."/>
            <person name="Podosokorskaya O.A."/>
            <person name="Novikov A."/>
            <person name="Elcheninov A.G."/>
            <person name="Toshchakov S.V."/>
            <person name="Kublanov I.V."/>
        </authorList>
    </citation>
    <scope>NUCLEOTIDE SEQUENCE [LARGE SCALE GENOMIC DNA]</scope>
    <source>
        <strain evidence="3 4">38-H</strain>
    </source>
</reference>
<dbReference type="Proteomes" id="UP000500961">
    <property type="component" value="Chromosome"/>
</dbReference>
<dbReference type="AlphaFoldDB" id="A0A7D4BFB8"/>